<sequence>MGKLNNKFDYENLRNTRILENKARLESLGIRKALSDIRTLTSSSKPERKKWTKRVYETTIVRRSDRLKGIRTLASSTQYSNNLSLRRSNRLKAISTEPVKAVVVRKVDFDDESEEEEGEKRPANAPFVKLNGAMEIQLSLEASARRCLGLSDLKALCKSSYMVKSSMDKNILQQKTLCGEEDCKRCSNLDPDQTCIGKTDCSVCHSANGVLCRGCLKVRYGEGESFKNLVQDHIVVLLVLAPLDIRLNKPGDGHSQTPKTKNVHRLIGNIVLVSFYLNGIKAREMGYKSVAHLLMDELQRRNKLRG</sequence>
<comment type="caution">
    <text evidence="1">The sequence shown here is derived from an EMBL/GenBank/DDBJ whole genome shotgun (WGS) entry which is preliminary data.</text>
</comment>
<organism evidence="1 2">
    <name type="scientific">Dovyalis caffra</name>
    <dbReference type="NCBI Taxonomy" id="77055"/>
    <lineage>
        <taxon>Eukaryota</taxon>
        <taxon>Viridiplantae</taxon>
        <taxon>Streptophyta</taxon>
        <taxon>Embryophyta</taxon>
        <taxon>Tracheophyta</taxon>
        <taxon>Spermatophyta</taxon>
        <taxon>Magnoliopsida</taxon>
        <taxon>eudicotyledons</taxon>
        <taxon>Gunneridae</taxon>
        <taxon>Pentapetalae</taxon>
        <taxon>rosids</taxon>
        <taxon>fabids</taxon>
        <taxon>Malpighiales</taxon>
        <taxon>Salicaceae</taxon>
        <taxon>Flacourtieae</taxon>
        <taxon>Dovyalis</taxon>
    </lineage>
</organism>
<reference evidence="1 2" key="1">
    <citation type="submission" date="2024-01" db="EMBL/GenBank/DDBJ databases">
        <authorList>
            <person name="Waweru B."/>
        </authorList>
    </citation>
    <scope>NUCLEOTIDE SEQUENCE [LARGE SCALE GENOMIC DNA]</scope>
</reference>
<dbReference type="GO" id="GO:0005634">
    <property type="term" value="C:nucleus"/>
    <property type="evidence" value="ECO:0007669"/>
    <property type="project" value="TreeGrafter"/>
</dbReference>
<evidence type="ECO:0008006" key="3">
    <source>
        <dbReference type="Google" id="ProtNLM"/>
    </source>
</evidence>
<name>A0AAV1SDV5_9ROSI</name>
<dbReference type="Proteomes" id="UP001314170">
    <property type="component" value="Unassembled WGS sequence"/>
</dbReference>
<dbReference type="PANTHER" id="PTHR31169:SF15">
    <property type="entry name" value="EXPRESSED PROTEIN"/>
    <property type="match status" value="1"/>
</dbReference>
<dbReference type="EMBL" id="CAWUPB010001176">
    <property type="protein sequence ID" value="CAK7349536.1"/>
    <property type="molecule type" value="Genomic_DNA"/>
</dbReference>
<dbReference type="GO" id="GO:0006355">
    <property type="term" value="P:regulation of DNA-templated transcription"/>
    <property type="evidence" value="ECO:0007669"/>
    <property type="project" value="InterPro"/>
</dbReference>
<evidence type="ECO:0000313" key="2">
    <source>
        <dbReference type="Proteomes" id="UP001314170"/>
    </source>
</evidence>
<dbReference type="InterPro" id="IPR040221">
    <property type="entry name" value="CDCA7/CDA7L"/>
</dbReference>
<proteinExistence type="predicted"/>
<accession>A0AAV1SDV5</accession>
<keyword evidence="2" id="KW-1185">Reference proteome</keyword>
<dbReference type="PANTHER" id="PTHR31169">
    <property type="entry name" value="OS05G0300700 PROTEIN"/>
    <property type="match status" value="1"/>
</dbReference>
<gene>
    <name evidence="1" type="ORF">DCAF_LOCUS22256</name>
</gene>
<evidence type="ECO:0000313" key="1">
    <source>
        <dbReference type="EMBL" id="CAK7349536.1"/>
    </source>
</evidence>
<dbReference type="AlphaFoldDB" id="A0AAV1SDV5"/>
<protein>
    <recommendedName>
        <fullName evidence="3">Zinc-finger domain-containing protein</fullName>
    </recommendedName>
</protein>